<dbReference type="InterPro" id="IPR029052">
    <property type="entry name" value="Metallo-depent_PP-like"/>
</dbReference>
<evidence type="ECO:0000259" key="1">
    <source>
        <dbReference type="Pfam" id="PF00149"/>
    </source>
</evidence>
<accession>A0A6L5YKJ0</accession>
<dbReference type="Pfam" id="PF00149">
    <property type="entry name" value="Metallophos"/>
    <property type="match status" value="1"/>
</dbReference>
<dbReference type="InterPro" id="IPR004843">
    <property type="entry name" value="Calcineurin-like_PHP"/>
</dbReference>
<name>A0A6L5YKJ0_9FIRM</name>
<dbReference type="RefSeq" id="WP_154496831.1">
    <property type="nucleotide sequence ID" value="NZ_VUMU01000013.1"/>
</dbReference>
<evidence type="ECO:0000313" key="2">
    <source>
        <dbReference type="EMBL" id="MST58619.1"/>
    </source>
</evidence>
<protein>
    <recommendedName>
        <fullName evidence="1">Calcineurin-like phosphoesterase domain-containing protein</fullName>
    </recommendedName>
</protein>
<feature type="domain" description="Calcineurin-like phosphoesterase" evidence="1">
    <location>
        <begin position="26"/>
        <end position="273"/>
    </location>
</feature>
<dbReference type="PANTHER" id="PTHR32440:SF0">
    <property type="entry name" value="PHOSPHATASE DCR2-RELATED"/>
    <property type="match status" value="1"/>
</dbReference>
<gene>
    <name evidence="2" type="ORF">FYJ59_10285</name>
</gene>
<keyword evidence="3" id="KW-1185">Reference proteome</keyword>
<dbReference type="EMBL" id="VUMU01000013">
    <property type="protein sequence ID" value="MST58619.1"/>
    <property type="molecule type" value="Genomic_DNA"/>
</dbReference>
<organism evidence="2 3">
    <name type="scientific">Waltera intestinalis</name>
    <dbReference type="NCBI Taxonomy" id="2606635"/>
    <lineage>
        <taxon>Bacteria</taxon>
        <taxon>Bacillati</taxon>
        <taxon>Bacillota</taxon>
        <taxon>Clostridia</taxon>
        <taxon>Lachnospirales</taxon>
        <taxon>Lachnospiraceae</taxon>
        <taxon>Waltera</taxon>
    </lineage>
</organism>
<dbReference type="PANTHER" id="PTHR32440">
    <property type="entry name" value="PHOSPHATASE DCR2-RELATED-RELATED"/>
    <property type="match status" value="1"/>
</dbReference>
<comment type="caution">
    <text evidence="2">The sequence shown here is derived from an EMBL/GenBank/DDBJ whole genome shotgun (WGS) entry which is preliminary data.</text>
</comment>
<dbReference type="GO" id="GO:0016788">
    <property type="term" value="F:hydrolase activity, acting on ester bonds"/>
    <property type="evidence" value="ECO:0007669"/>
    <property type="project" value="TreeGrafter"/>
</dbReference>
<proteinExistence type="predicted"/>
<dbReference type="AlphaFoldDB" id="A0A6L5YKJ0"/>
<dbReference type="GO" id="GO:0005737">
    <property type="term" value="C:cytoplasm"/>
    <property type="evidence" value="ECO:0007669"/>
    <property type="project" value="TreeGrafter"/>
</dbReference>
<evidence type="ECO:0000313" key="3">
    <source>
        <dbReference type="Proteomes" id="UP000476055"/>
    </source>
</evidence>
<dbReference type="Proteomes" id="UP000476055">
    <property type="component" value="Unassembled WGS sequence"/>
</dbReference>
<dbReference type="Gene3D" id="3.60.21.10">
    <property type="match status" value="1"/>
</dbReference>
<sequence length="338" mass="38359">MYTSQNFQIRDEETFSLRIPTDRDYKILQLTDLHLGFGMFSGKKDRLALAAVTELIRRTGPDLIVLTGDSVFPFFPKSGTMNNRKQAQKLLAFLDGFQIPYTFVFGNHDCEMGAACNKEQLAEIFATGKYAVFTKGRYEHSPQNPIAGVGNFVLDLIDGEGRILLPLIHLDSNMYGDGWFFSGFDCIHEDQTDWCMEKLNERKVPAMAFFHMPPAEFKEAYKKMKLGDHSVSYEHGSIGEKDEYFGISNRPPHFFEKAVDNGWLKWIFCGHDHLNTLSLTYKGIRMTYGMSIDYLGYSGIAKQYIQRGATLITRKTDGNIDITMVPLTTVVSTRVRGA</sequence>
<dbReference type="SUPFAM" id="SSF56300">
    <property type="entry name" value="Metallo-dependent phosphatases"/>
    <property type="match status" value="1"/>
</dbReference>
<reference evidence="2 3" key="1">
    <citation type="submission" date="2019-08" db="EMBL/GenBank/DDBJ databases">
        <title>In-depth cultivation of the pig gut microbiome towards novel bacterial diversity and tailored functional studies.</title>
        <authorList>
            <person name="Wylensek D."/>
            <person name="Hitch T.C.A."/>
            <person name="Clavel T."/>
        </authorList>
    </citation>
    <scope>NUCLEOTIDE SEQUENCE [LARGE SCALE GENOMIC DNA]</scope>
    <source>
        <strain evidence="2 3">WCA3-601-WT-6H</strain>
    </source>
</reference>